<dbReference type="SUPFAM" id="SSF55874">
    <property type="entry name" value="ATPase domain of HSP90 chaperone/DNA topoisomerase II/histidine kinase"/>
    <property type="match status" value="1"/>
</dbReference>
<dbReference type="Proteomes" id="UP000232806">
    <property type="component" value="Chromosome"/>
</dbReference>
<dbReference type="GO" id="GO:0000160">
    <property type="term" value="P:phosphorelay signal transduction system"/>
    <property type="evidence" value="ECO:0007669"/>
    <property type="project" value="UniProtKB-KW"/>
</dbReference>
<feature type="domain" description="Histidine kinase" evidence="8">
    <location>
        <begin position="326"/>
        <end position="519"/>
    </location>
</feature>
<dbReference type="SMART" id="SM00387">
    <property type="entry name" value="HATPase_c"/>
    <property type="match status" value="1"/>
</dbReference>
<dbReference type="Pfam" id="PF07568">
    <property type="entry name" value="HisKA_2"/>
    <property type="match status" value="1"/>
</dbReference>
<dbReference type="Proteomes" id="UP000591058">
    <property type="component" value="Unassembled WGS sequence"/>
</dbReference>
<dbReference type="PROSITE" id="PS50109">
    <property type="entry name" value="HIS_KIN"/>
    <property type="match status" value="1"/>
</dbReference>
<dbReference type="GO" id="GO:0006355">
    <property type="term" value="P:regulation of DNA-templated transcription"/>
    <property type="evidence" value="ECO:0007669"/>
    <property type="project" value="InterPro"/>
</dbReference>
<reference evidence="11 13" key="1">
    <citation type="submission" date="2016-10" db="EMBL/GenBank/DDBJ databases">
        <title>Comparative genomics between deep and shallow subseafloor isolates.</title>
        <authorList>
            <person name="Ishii S."/>
            <person name="Miller J.R."/>
            <person name="Sutton G."/>
            <person name="Suzuki S."/>
            <person name="Methe B."/>
            <person name="Inagaki F."/>
            <person name="Imachi H."/>
        </authorList>
    </citation>
    <scope>NUCLEOTIDE SEQUENCE [LARGE SCALE GENOMIC DNA]</scope>
    <source>
        <strain evidence="11 13">MO-MB1</strain>
    </source>
</reference>
<dbReference type="GO" id="GO:0005524">
    <property type="term" value="F:ATP binding"/>
    <property type="evidence" value="ECO:0007669"/>
    <property type="project" value="UniProtKB-KW"/>
</dbReference>
<sequence>MVENEYGGKFEELRNKAEEVLRDKKESGKELGLEIDELIHELEVHQIELEMQNEDLIRIQIELEDSRRDYLELYDFAPVGYFTLDENGIIKIANLTGSDILGKPRKFIIKSAFILYVAPDYRKTLHSHFHQVMKTQLKKQCDIELISPDKTPLFVTLDTMAVLDEDGTFKEFRVVVTDNSERKKAEEKIEEFNNQLQSTINAIPDLMFEVDIEGRFYDYNSPSAGDLYVQPESFLGKTVSEVLPPEAAAKIMEALKEASEKGKHRGMIYQLTLPYGEKYFELSIAKKPVPKSKSHFIGLARDITKRKIAEQRINEALKEKEMLIKEIHHRVKNNLIVMSSLLNLQADYVEDKASYEMFMESKNRARSMALIHERLYQSTDLREIDFGEYIRSLSMDLYQAYVSNPELINLDMDLEPVNVDINTAIPCGLIINELVTNALKHAFPQNRNGTVNIKFHSKDENLILEVIDDGIGFSPDIDFKNTDSLGLKLINVLTDQIDGEIDLKVDDGTEFRISFPKVKFNG</sequence>
<accession>A0A2H4VAC1</accession>
<evidence type="ECO:0000259" key="8">
    <source>
        <dbReference type="PROSITE" id="PS50109"/>
    </source>
</evidence>
<evidence type="ECO:0000313" key="12">
    <source>
        <dbReference type="EMBL" id="NMO09950.1"/>
    </source>
</evidence>
<feature type="domain" description="PAS" evidence="9">
    <location>
        <begin position="192"/>
        <end position="262"/>
    </location>
</feature>
<dbReference type="InterPro" id="IPR035965">
    <property type="entry name" value="PAS-like_dom_sf"/>
</dbReference>
<dbReference type="InterPro" id="IPR011495">
    <property type="entry name" value="Sig_transdc_His_kin_sub2_dim/P"/>
</dbReference>
<name>A0A2H4VAC1_9EURY</name>
<dbReference type="AlphaFoldDB" id="A0A2H4VAC1"/>
<feature type="domain" description="PAS" evidence="9">
    <location>
        <begin position="66"/>
        <end position="136"/>
    </location>
</feature>
<proteinExistence type="predicted"/>
<keyword evidence="2" id="KW-0808">Transferase</keyword>
<evidence type="ECO:0000259" key="9">
    <source>
        <dbReference type="PROSITE" id="PS50112"/>
    </source>
</evidence>
<evidence type="ECO:0000256" key="7">
    <source>
        <dbReference type="SAM" id="Coils"/>
    </source>
</evidence>
<evidence type="ECO:0000256" key="4">
    <source>
        <dbReference type="ARBA" id="ARBA00022777"/>
    </source>
</evidence>
<dbReference type="EMBL" id="CP017766">
    <property type="protein sequence ID" value="AUB55042.1"/>
    <property type="molecule type" value="Genomic_DNA"/>
</dbReference>
<dbReference type="NCBIfam" id="TIGR00229">
    <property type="entry name" value="sensory_box"/>
    <property type="match status" value="1"/>
</dbReference>
<dbReference type="GeneID" id="35120481"/>
<protein>
    <submittedName>
        <fullName evidence="12">PAS domain S-box protein</fullName>
    </submittedName>
</protein>
<dbReference type="GO" id="GO:0016301">
    <property type="term" value="F:kinase activity"/>
    <property type="evidence" value="ECO:0007669"/>
    <property type="project" value="UniProtKB-KW"/>
</dbReference>
<evidence type="ECO:0000256" key="1">
    <source>
        <dbReference type="ARBA" id="ARBA00022553"/>
    </source>
</evidence>
<keyword evidence="7" id="KW-0175">Coiled coil</keyword>
<dbReference type="PROSITE" id="PS50112">
    <property type="entry name" value="PAS"/>
    <property type="match status" value="2"/>
</dbReference>
<evidence type="ECO:0000313" key="14">
    <source>
        <dbReference type="Proteomes" id="UP000591058"/>
    </source>
</evidence>
<feature type="domain" description="PAC" evidence="10">
    <location>
        <begin position="139"/>
        <end position="191"/>
    </location>
</feature>
<keyword evidence="6" id="KW-0902">Two-component regulatory system</keyword>
<gene>
    <name evidence="11" type="ORF">BK007_02770</name>
    <name evidence="12" type="ORF">HG719_08950</name>
</gene>
<dbReference type="Gene3D" id="3.30.450.20">
    <property type="entry name" value="PAS domain"/>
    <property type="match status" value="2"/>
</dbReference>
<dbReference type="Gene3D" id="3.30.565.10">
    <property type="entry name" value="Histidine kinase-like ATPase, C-terminal domain"/>
    <property type="match status" value="1"/>
</dbReference>
<dbReference type="CDD" id="cd00130">
    <property type="entry name" value="PAS"/>
    <property type="match status" value="2"/>
</dbReference>
<keyword evidence="1" id="KW-0597">Phosphoprotein</keyword>
<dbReference type="PROSITE" id="PS50113">
    <property type="entry name" value="PAC"/>
    <property type="match status" value="1"/>
</dbReference>
<dbReference type="InterPro" id="IPR000014">
    <property type="entry name" value="PAS"/>
</dbReference>
<reference evidence="12 14" key="2">
    <citation type="submission" date="2020-04" db="EMBL/GenBank/DDBJ databases">
        <title>Draft genome of Methanobacterium subterraneum isolated from animal feces.</title>
        <authorList>
            <person name="Ouboter H.T."/>
            <person name="Berger S."/>
            <person name="Gungor E."/>
            <person name="Jetten M.S.M."/>
            <person name="Welte C.U."/>
        </authorList>
    </citation>
    <scope>NUCLEOTIDE SEQUENCE [LARGE SCALE GENOMIC DNA]</scope>
    <source>
        <strain evidence="12">HO_2020</strain>
    </source>
</reference>
<dbReference type="PANTHER" id="PTHR43065">
    <property type="entry name" value="SENSOR HISTIDINE KINASE"/>
    <property type="match status" value="1"/>
</dbReference>
<evidence type="ECO:0000256" key="5">
    <source>
        <dbReference type="ARBA" id="ARBA00022840"/>
    </source>
</evidence>
<evidence type="ECO:0000313" key="11">
    <source>
        <dbReference type="EMBL" id="AUB55042.1"/>
    </source>
</evidence>
<evidence type="ECO:0000256" key="6">
    <source>
        <dbReference type="ARBA" id="ARBA00023012"/>
    </source>
</evidence>
<dbReference type="RefSeq" id="WP_100905019.1">
    <property type="nucleotide sequence ID" value="NZ_CP017766.1"/>
</dbReference>
<dbReference type="Pfam" id="PF00989">
    <property type="entry name" value="PAS"/>
    <property type="match status" value="1"/>
</dbReference>
<dbReference type="PANTHER" id="PTHR43065:SF23">
    <property type="entry name" value="SENSOR HISTIDINE KINASE PDTAS"/>
    <property type="match status" value="1"/>
</dbReference>
<dbReference type="EMBL" id="JABBYL010000031">
    <property type="protein sequence ID" value="NMO09950.1"/>
    <property type="molecule type" value="Genomic_DNA"/>
</dbReference>
<dbReference type="InterPro" id="IPR036890">
    <property type="entry name" value="HATPase_C_sf"/>
</dbReference>
<dbReference type="SMART" id="SM00091">
    <property type="entry name" value="PAS"/>
    <property type="match status" value="2"/>
</dbReference>
<dbReference type="OrthoDB" id="8127at2157"/>
<dbReference type="InterPro" id="IPR013656">
    <property type="entry name" value="PAS_4"/>
</dbReference>
<dbReference type="InterPro" id="IPR005467">
    <property type="entry name" value="His_kinase_dom"/>
</dbReference>
<keyword evidence="4" id="KW-0418">Kinase</keyword>
<evidence type="ECO:0000313" key="13">
    <source>
        <dbReference type="Proteomes" id="UP000232806"/>
    </source>
</evidence>
<dbReference type="InterPro" id="IPR000700">
    <property type="entry name" value="PAS-assoc_C"/>
</dbReference>
<dbReference type="InterPro" id="IPR003594">
    <property type="entry name" value="HATPase_dom"/>
</dbReference>
<evidence type="ECO:0000256" key="2">
    <source>
        <dbReference type="ARBA" id="ARBA00022679"/>
    </source>
</evidence>
<dbReference type="Pfam" id="PF08448">
    <property type="entry name" value="PAS_4"/>
    <property type="match status" value="1"/>
</dbReference>
<dbReference type="SUPFAM" id="SSF55785">
    <property type="entry name" value="PYP-like sensor domain (PAS domain)"/>
    <property type="match status" value="2"/>
</dbReference>
<organism evidence="11 13">
    <name type="scientific">Methanobacterium subterraneum</name>
    <dbReference type="NCBI Taxonomy" id="59277"/>
    <lineage>
        <taxon>Archaea</taxon>
        <taxon>Methanobacteriati</taxon>
        <taxon>Methanobacteriota</taxon>
        <taxon>Methanomada group</taxon>
        <taxon>Methanobacteria</taxon>
        <taxon>Methanobacteriales</taxon>
        <taxon>Methanobacteriaceae</taxon>
        <taxon>Methanobacterium</taxon>
    </lineage>
</organism>
<dbReference type="InterPro" id="IPR013767">
    <property type="entry name" value="PAS_fold"/>
</dbReference>
<dbReference type="Pfam" id="PF02518">
    <property type="entry name" value="HATPase_c"/>
    <property type="match status" value="1"/>
</dbReference>
<evidence type="ECO:0000256" key="3">
    <source>
        <dbReference type="ARBA" id="ARBA00022741"/>
    </source>
</evidence>
<keyword evidence="5" id="KW-0067">ATP-binding</keyword>
<evidence type="ECO:0000259" key="10">
    <source>
        <dbReference type="PROSITE" id="PS50113"/>
    </source>
</evidence>
<keyword evidence="3" id="KW-0547">Nucleotide-binding</keyword>
<feature type="coiled-coil region" evidence="7">
    <location>
        <begin position="175"/>
        <end position="202"/>
    </location>
</feature>
<feature type="coiled-coil region" evidence="7">
    <location>
        <begin position="10"/>
        <end position="69"/>
    </location>
</feature>